<dbReference type="InterPro" id="IPR009075">
    <property type="entry name" value="AcylCo_DH/oxidase_C"/>
</dbReference>
<dbReference type="PANTHER" id="PTHR42803">
    <property type="entry name" value="ACYL-COA DEHYDROGENASE"/>
    <property type="match status" value="1"/>
</dbReference>
<evidence type="ECO:0000256" key="8">
    <source>
        <dbReference type="ARBA" id="ARBA00023002"/>
    </source>
</evidence>
<keyword evidence="7" id="KW-0276">Fatty acid metabolism</keyword>
<dbReference type="GO" id="GO:0006631">
    <property type="term" value="P:fatty acid metabolic process"/>
    <property type="evidence" value="ECO:0007669"/>
    <property type="project" value="UniProtKB-KW"/>
</dbReference>
<evidence type="ECO:0000256" key="6">
    <source>
        <dbReference type="ARBA" id="ARBA00022827"/>
    </source>
</evidence>
<evidence type="ECO:0000256" key="5">
    <source>
        <dbReference type="ARBA" id="ARBA00022630"/>
    </source>
</evidence>
<dbReference type="SUPFAM" id="SSF56645">
    <property type="entry name" value="Acyl-CoA dehydrogenase NM domain-like"/>
    <property type="match status" value="1"/>
</dbReference>
<evidence type="ECO:0000256" key="1">
    <source>
        <dbReference type="ARBA" id="ARBA00001974"/>
    </source>
</evidence>
<evidence type="ECO:0000256" key="4">
    <source>
        <dbReference type="ARBA" id="ARBA00011738"/>
    </source>
</evidence>
<name>A0A6J7P7J3_9ZZZZ</name>
<dbReference type="Gene3D" id="2.40.110.20">
    <property type="match status" value="1"/>
</dbReference>
<dbReference type="PANTHER" id="PTHR42803:SF1">
    <property type="entry name" value="BROAD-SPECIFICITY LINEAR ACYL-COA DEHYDROGENASE FADE5"/>
    <property type="match status" value="1"/>
</dbReference>
<comment type="similarity">
    <text evidence="3">Belongs to the acyl-CoA dehydrogenase family.</text>
</comment>
<dbReference type="SUPFAM" id="SSF47203">
    <property type="entry name" value="Acyl-CoA dehydrogenase C-terminal domain-like"/>
    <property type="match status" value="1"/>
</dbReference>
<evidence type="ECO:0000256" key="3">
    <source>
        <dbReference type="ARBA" id="ARBA00009347"/>
    </source>
</evidence>
<keyword evidence="6" id="KW-0274">FAD</keyword>
<dbReference type="Pfam" id="PF12806">
    <property type="entry name" value="Acyl-CoA_dh_C"/>
    <property type="match status" value="1"/>
</dbReference>
<evidence type="ECO:0000256" key="7">
    <source>
        <dbReference type="ARBA" id="ARBA00022832"/>
    </source>
</evidence>
<reference evidence="13" key="1">
    <citation type="submission" date="2020-05" db="EMBL/GenBank/DDBJ databases">
        <authorList>
            <person name="Chiriac C."/>
            <person name="Salcher M."/>
            <person name="Ghai R."/>
            <person name="Kavagutti S V."/>
        </authorList>
    </citation>
    <scope>NUCLEOTIDE SEQUENCE</scope>
</reference>
<evidence type="ECO:0000313" key="13">
    <source>
        <dbReference type="EMBL" id="CAB5001530.1"/>
    </source>
</evidence>
<dbReference type="FunFam" id="1.20.140.10:FF:000016">
    <property type="entry name" value="Acyl-CoA dehydrogenase FadE5"/>
    <property type="match status" value="1"/>
</dbReference>
<proteinExistence type="inferred from homology"/>
<dbReference type="FunFam" id="2.40.110.20:FF:000001">
    <property type="entry name" value="Acyl-CoA dehydrogenase AidB"/>
    <property type="match status" value="1"/>
</dbReference>
<evidence type="ECO:0000259" key="11">
    <source>
        <dbReference type="Pfam" id="PF02770"/>
    </source>
</evidence>
<evidence type="ECO:0000259" key="10">
    <source>
        <dbReference type="Pfam" id="PF00441"/>
    </source>
</evidence>
<protein>
    <submittedName>
        <fullName evidence="13">Unannotated protein</fullName>
    </submittedName>
</protein>
<dbReference type="InterPro" id="IPR036250">
    <property type="entry name" value="AcylCo_DH-like_C"/>
</dbReference>
<comment type="pathway">
    <text evidence="2">Lipid metabolism.</text>
</comment>
<sequence length="645" mass="70513">MFALDLHMLPASSIIGLLPSRRPRPSAAMSERMTMGHYKSNLRDIEFNLFEVFGADDRMGKGPYAEMDSTTARDILREVERLASGPLAESFADADRNPPVYDPADCTVVMPEGFKKSFKALMDAEWWRLDLPEHLGGTGAPPSLRWAASEMLLGSNPGAFMFMSGPGFAGILDNLGNADQKRWAELMIDKGWGATMVLTEPDAGSDVGVGRTKAIDNGDGTWRIEGVKRFITSAEHDMTDNIIHLVLARPEGAGPGTKGLSLFVVPKFHVDLETGAIGARNGVYATNVEKKMGLKVSTTCELTFGDKEPAIGWLVGDVHDGIAQMFKVIEYARMMVGTKAIAALSTGYLNALDYAKTRVQGADLTEMTDKTAPRVTITHHPDVRRSLMLQKSYAEGMRALIAYTASWQDVIEMGKAGATDIDVEAAERMNDLLLPIVKGVGSERSYEMLAVSLQTFGGSGFLQDYPIEQYIRDAKIDTLYEGTTAIQGLDFFFRKIVKDQFRSLMTIAGQITETVKGDEGSGQLSVERELLGKALEDVQGIVAVLGQWAMASQSDAEQIYKVGLNTTRLLMASGDLVIGWLLLRQAEVASVALTGDVSEKDRMFYLGKVETARWFARNRLPLLAAERAVAEATDLALMEMPEEAF</sequence>
<evidence type="ECO:0000256" key="9">
    <source>
        <dbReference type="ARBA" id="ARBA00023098"/>
    </source>
</evidence>
<dbReference type="InterPro" id="IPR025878">
    <property type="entry name" value="Acyl-CoA_dh-like_C_dom"/>
</dbReference>
<keyword evidence="5" id="KW-0285">Flavoprotein</keyword>
<dbReference type="Gene3D" id="1.20.140.10">
    <property type="entry name" value="Butyryl-CoA Dehydrogenase, subunit A, domain 3"/>
    <property type="match status" value="1"/>
</dbReference>
<evidence type="ECO:0000256" key="2">
    <source>
        <dbReference type="ARBA" id="ARBA00005189"/>
    </source>
</evidence>
<dbReference type="GO" id="GO:0005886">
    <property type="term" value="C:plasma membrane"/>
    <property type="evidence" value="ECO:0007669"/>
    <property type="project" value="TreeGrafter"/>
</dbReference>
<dbReference type="Pfam" id="PF02770">
    <property type="entry name" value="Acyl-CoA_dh_M"/>
    <property type="match status" value="1"/>
</dbReference>
<gene>
    <name evidence="13" type="ORF">UFOPK4061_00344</name>
</gene>
<feature type="domain" description="Acyl-CoA oxidase/dehydrogenase middle" evidence="11">
    <location>
        <begin position="196"/>
        <end position="305"/>
    </location>
</feature>
<dbReference type="InterPro" id="IPR006091">
    <property type="entry name" value="Acyl-CoA_Oxase/DH_mid-dom"/>
</dbReference>
<dbReference type="EMBL" id="CAFBPD010000043">
    <property type="protein sequence ID" value="CAB5001530.1"/>
    <property type="molecule type" value="Genomic_DNA"/>
</dbReference>
<organism evidence="13">
    <name type="scientific">freshwater metagenome</name>
    <dbReference type="NCBI Taxonomy" id="449393"/>
    <lineage>
        <taxon>unclassified sequences</taxon>
        <taxon>metagenomes</taxon>
        <taxon>ecological metagenomes</taxon>
    </lineage>
</organism>
<keyword evidence="8" id="KW-0560">Oxidoreductase</keyword>
<dbReference type="InterPro" id="IPR009100">
    <property type="entry name" value="AcylCoA_DH/oxidase_NM_dom_sf"/>
</dbReference>
<accession>A0A6J7P7J3</accession>
<dbReference type="AlphaFoldDB" id="A0A6J7P7J3"/>
<comment type="subunit">
    <text evidence="4">Homodimer.</text>
</comment>
<dbReference type="GO" id="GO:0016627">
    <property type="term" value="F:oxidoreductase activity, acting on the CH-CH group of donors"/>
    <property type="evidence" value="ECO:0007669"/>
    <property type="project" value="InterPro"/>
</dbReference>
<feature type="domain" description="Acyl-CoA dehydrogenase/oxidase C-terminal" evidence="10">
    <location>
        <begin position="320"/>
        <end position="487"/>
    </location>
</feature>
<evidence type="ECO:0000259" key="12">
    <source>
        <dbReference type="Pfam" id="PF12806"/>
    </source>
</evidence>
<dbReference type="Pfam" id="PF00441">
    <property type="entry name" value="Acyl-CoA_dh_1"/>
    <property type="match status" value="1"/>
</dbReference>
<feature type="domain" description="Acetyl-CoA dehydrogenase-like C-terminal" evidence="12">
    <location>
        <begin position="508"/>
        <end position="641"/>
    </location>
</feature>
<dbReference type="InterPro" id="IPR052166">
    <property type="entry name" value="Diverse_Acyl-CoA_DH"/>
</dbReference>
<keyword evidence="9" id="KW-0443">Lipid metabolism</keyword>
<comment type="cofactor">
    <cofactor evidence="1">
        <name>FAD</name>
        <dbReference type="ChEBI" id="CHEBI:57692"/>
    </cofactor>
</comment>